<name>A0A1G6JVM6_9GAMM</name>
<dbReference type="PANTHER" id="PTHR12521">
    <property type="entry name" value="PROTEIN C6ORF130"/>
    <property type="match status" value="1"/>
</dbReference>
<accession>A0A1G6JVM6</accession>
<dbReference type="GO" id="GO:0140291">
    <property type="term" value="P:peptidyl-glutamate ADP-deribosylation"/>
    <property type="evidence" value="ECO:0007669"/>
    <property type="project" value="TreeGrafter"/>
</dbReference>
<proteinExistence type="predicted"/>
<dbReference type="InterPro" id="IPR002589">
    <property type="entry name" value="Macro_dom"/>
</dbReference>
<dbReference type="OrthoDB" id="9780211at2"/>
<evidence type="ECO:0000256" key="1">
    <source>
        <dbReference type="ARBA" id="ARBA00035885"/>
    </source>
</evidence>
<sequence>MIYEVSGDILLSDAQAIAHGVAPNDNFATGLALSLREHWPALYKDFRNYCHIYHPKIGEQWTWVNAEGQRIVNLMTQEAAYDNGLKPGKASIEYVNRSLKNLKDLIEQEKIESLALPRLATEAGSLDGEDGRPLIYTHLADLDIPVYIYTLYPKGDKRMNHSYKC</sequence>
<dbReference type="Gene3D" id="3.40.220.10">
    <property type="entry name" value="Leucine Aminopeptidase, subunit E, domain 1"/>
    <property type="match status" value="1"/>
</dbReference>
<keyword evidence="4" id="KW-1185">Reference proteome</keyword>
<dbReference type="RefSeq" id="WP_092819582.1">
    <property type="nucleotide sequence ID" value="NZ_BAABKJ010000010.1"/>
</dbReference>
<comment type="catalytic activity">
    <reaction evidence="1">
        <text>an N-(ADP-alpha-D-ribosyl)-thymidine in DNA + H2O = a thymidine in DNA + ADP-D-ribose</text>
        <dbReference type="Rhea" id="RHEA:71655"/>
        <dbReference type="Rhea" id="RHEA-COMP:13556"/>
        <dbReference type="Rhea" id="RHEA-COMP:18051"/>
        <dbReference type="ChEBI" id="CHEBI:15377"/>
        <dbReference type="ChEBI" id="CHEBI:57967"/>
        <dbReference type="ChEBI" id="CHEBI:137386"/>
        <dbReference type="ChEBI" id="CHEBI:191199"/>
    </reaction>
    <physiologicalReaction direction="left-to-right" evidence="1">
        <dbReference type="Rhea" id="RHEA:71656"/>
    </physiologicalReaction>
</comment>
<dbReference type="PROSITE" id="PS51154">
    <property type="entry name" value="MACRO"/>
    <property type="match status" value="1"/>
</dbReference>
<dbReference type="SUPFAM" id="SSF52949">
    <property type="entry name" value="Macro domain-like"/>
    <property type="match status" value="1"/>
</dbReference>
<dbReference type="STRING" id="1226327.SAMN05421732_10484"/>
<feature type="domain" description="Macro" evidence="2">
    <location>
        <begin position="1"/>
        <end position="155"/>
    </location>
</feature>
<dbReference type="AlphaFoldDB" id="A0A1G6JVM6"/>
<dbReference type="Proteomes" id="UP000243468">
    <property type="component" value="Unassembled WGS sequence"/>
</dbReference>
<protein>
    <submittedName>
        <fullName evidence="3">O-acetyl-ADP-ribose deacetylase (Regulator of RNase III), contains Macro domain</fullName>
    </submittedName>
</protein>
<evidence type="ECO:0000259" key="2">
    <source>
        <dbReference type="PROSITE" id="PS51154"/>
    </source>
</evidence>
<dbReference type="PANTHER" id="PTHR12521:SF0">
    <property type="entry name" value="ADP-RIBOSE GLYCOHYDROLASE OARD1"/>
    <property type="match status" value="1"/>
</dbReference>
<gene>
    <name evidence="3" type="ORF">SAMN05421732_10484</name>
</gene>
<dbReference type="InterPro" id="IPR050892">
    <property type="entry name" value="ADP-ribose_metab_enzymes"/>
</dbReference>
<organism evidence="3 4">
    <name type="scientific">Acinetobacter kookii</name>
    <dbReference type="NCBI Taxonomy" id="1226327"/>
    <lineage>
        <taxon>Bacteria</taxon>
        <taxon>Pseudomonadati</taxon>
        <taxon>Pseudomonadota</taxon>
        <taxon>Gammaproteobacteria</taxon>
        <taxon>Moraxellales</taxon>
        <taxon>Moraxellaceae</taxon>
        <taxon>Acinetobacter</taxon>
    </lineage>
</organism>
<dbReference type="EMBL" id="FMYO01000004">
    <property type="protein sequence ID" value="SDC22763.1"/>
    <property type="molecule type" value="Genomic_DNA"/>
</dbReference>
<reference evidence="4" key="1">
    <citation type="submission" date="2016-09" db="EMBL/GenBank/DDBJ databases">
        <authorList>
            <person name="Varghese N."/>
            <person name="Submissions S."/>
        </authorList>
    </citation>
    <scope>NUCLEOTIDE SEQUENCE [LARGE SCALE GENOMIC DNA]</scope>
    <source>
        <strain evidence="4">ANC 4667</strain>
    </source>
</reference>
<evidence type="ECO:0000313" key="4">
    <source>
        <dbReference type="Proteomes" id="UP000243468"/>
    </source>
</evidence>
<evidence type="ECO:0000313" key="3">
    <source>
        <dbReference type="EMBL" id="SDC22763.1"/>
    </source>
</evidence>
<dbReference type="InterPro" id="IPR043472">
    <property type="entry name" value="Macro_dom-like"/>
</dbReference>